<protein>
    <recommendedName>
        <fullName evidence="4">Peptide deformylase</fullName>
        <shortName evidence="4">PDF</shortName>
        <ecNumber evidence="4">3.5.1.88</ecNumber>
    </recommendedName>
    <alternativeName>
        <fullName evidence="4">Polypeptide deformylase</fullName>
    </alternativeName>
</protein>
<evidence type="ECO:0000256" key="4">
    <source>
        <dbReference type="HAMAP-Rule" id="MF_00163"/>
    </source>
</evidence>
<reference evidence="5 6" key="1">
    <citation type="submission" date="2019-02" db="EMBL/GenBank/DDBJ databases">
        <authorList>
            <person name="Goldberg S.R."/>
            <person name="Haltli B.A."/>
            <person name="Correa H."/>
            <person name="Russell K.G."/>
        </authorList>
    </citation>
    <scope>NUCLEOTIDE SEQUENCE [LARGE SCALE GENOMIC DNA]</scope>
    <source>
        <strain evidence="5 6">JCM 16186</strain>
    </source>
</reference>
<keyword evidence="4" id="KW-0648">Protein biosynthesis</keyword>
<comment type="function">
    <text evidence="4">Removes the formyl group from the N-terminal Met of newly synthesized proteins. Requires at least a dipeptide for an efficient rate of reaction. N-terminal L-methionine is a prerequisite for activity but the enzyme has broad specificity at other positions.</text>
</comment>
<dbReference type="CDD" id="cd00487">
    <property type="entry name" value="Pep_deformylase"/>
    <property type="match status" value="1"/>
</dbReference>
<keyword evidence="3 4" id="KW-0378">Hydrolase</keyword>
<comment type="catalytic activity">
    <reaction evidence="4">
        <text>N-terminal N-formyl-L-methionyl-[peptide] + H2O = N-terminal L-methionyl-[peptide] + formate</text>
        <dbReference type="Rhea" id="RHEA:24420"/>
        <dbReference type="Rhea" id="RHEA-COMP:10639"/>
        <dbReference type="Rhea" id="RHEA-COMP:10640"/>
        <dbReference type="ChEBI" id="CHEBI:15377"/>
        <dbReference type="ChEBI" id="CHEBI:15740"/>
        <dbReference type="ChEBI" id="CHEBI:49298"/>
        <dbReference type="ChEBI" id="CHEBI:64731"/>
        <dbReference type="EC" id="3.5.1.88"/>
    </reaction>
</comment>
<dbReference type="PIRSF" id="PIRSF004749">
    <property type="entry name" value="Pep_def"/>
    <property type="match status" value="1"/>
</dbReference>
<feature type="active site" evidence="4">
    <location>
        <position position="140"/>
    </location>
</feature>
<evidence type="ECO:0000256" key="2">
    <source>
        <dbReference type="ARBA" id="ARBA00022723"/>
    </source>
</evidence>
<gene>
    <name evidence="4" type="primary">def</name>
    <name evidence="5" type="ORF">E1163_01340</name>
</gene>
<comment type="caution">
    <text evidence="5">The sequence shown here is derived from an EMBL/GenBank/DDBJ whole genome shotgun (WGS) entry which is preliminary data.</text>
</comment>
<evidence type="ECO:0000313" key="5">
    <source>
        <dbReference type="EMBL" id="MTI23586.1"/>
    </source>
</evidence>
<keyword evidence="4" id="KW-0408">Iron</keyword>
<dbReference type="PRINTS" id="PR01576">
    <property type="entry name" value="PDEFORMYLASE"/>
</dbReference>
<comment type="cofactor">
    <cofactor evidence="4">
        <name>Fe(2+)</name>
        <dbReference type="ChEBI" id="CHEBI:29033"/>
    </cofactor>
    <text evidence="4">Binds 1 Fe(2+) ion.</text>
</comment>
<feature type="binding site" evidence="4">
    <location>
        <position position="139"/>
    </location>
    <ligand>
        <name>Fe cation</name>
        <dbReference type="ChEBI" id="CHEBI:24875"/>
    </ligand>
</feature>
<dbReference type="RefSeq" id="WP_155168728.1">
    <property type="nucleotide sequence ID" value="NZ_BAAAFL010000005.1"/>
</dbReference>
<dbReference type="HAMAP" id="MF_00163">
    <property type="entry name" value="Pep_deformylase"/>
    <property type="match status" value="1"/>
</dbReference>
<dbReference type="PANTHER" id="PTHR10458">
    <property type="entry name" value="PEPTIDE DEFORMYLASE"/>
    <property type="match status" value="1"/>
</dbReference>
<dbReference type="InterPro" id="IPR036821">
    <property type="entry name" value="Peptide_deformylase_sf"/>
</dbReference>
<dbReference type="InterPro" id="IPR023635">
    <property type="entry name" value="Peptide_deformylase"/>
</dbReference>
<feature type="binding site" evidence="4">
    <location>
        <position position="143"/>
    </location>
    <ligand>
        <name>Fe cation</name>
        <dbReference type="ChEBI" id="CHEBI:24875"/>
    </ligand>
</feature>
<dbReference type="SUPFAM" id="SSF56420">
    <property type="entry name" value="Peptide deformylase"/>
    <property type="match status" value="1"/>
</dbReference>
<evidence type="ECO:0000313" key="6">
    <source>
        <dbReference type="Proteomes" id="UP000798808"/>
    </source>
</evidence>
<dbReference type="Proteomes" id="UP000798808">
    <property type="component" value="Unassembled WGS sequence"/>
</dbReference>
<keyword evidence="2 4" id="KW-0479">Metal-binding</keyword>
<dbReference type="Pfam" id="PF01327">
    <property type="entry name" value="Pep_deformylase"/>
    <property type="match status" value="1"/>
</dbReference>
<feature type="binding site" evidence="4">
    <location>
        <position position="97"/>
    </location>
    <ligand>
        <name>Fe cation</name>
        <dbReference type="ChEBI" id="CHEBI:24875"/>
    </ligand>
</feature>
<dbReference type="PANTHER" id="PTHR10458:SF22">
    <property type="entry name" value="PEPTIDE DEFORMYLASE"/>
    <property type="match status" value="1"/>
</dbReference>
<dbReference type="EC" id="3.5.1.88" evidence="4"/>
<evidence type="ECO:0000256" key="3">
    <source>
        <dbReference type="ARBA" id="ARBA00022801"/>
    </source>
</evidence>
<keyword evidence="6" id="KW-1185">Reference proteome</keyword>
<proteinExistence type="inferred from homology"/>
<accession>A0ABW9RHY5</accession>
<dbReference type="EMBL" id="SMLW01000242">
    <property type="protein sequence ID" value="MTI23586.1"/>
    <property type="molecule type" value="Genomic_DNA"/>
</dbReference>
<dbReference type="Gene3D" id="3.90.45.10">
    <property type="entry name" value="Peptide deformylase"/>
    <property type="match status" value="1"/>
</dbReference>
<name>A0ABW9RHY5_9BACT</name>
<comment type="similarity">
    <text evidence="1 4">Belongs to the polypeptide deformylase family.</text>
</comment>
<sequence>MSKKGIKDILQLGHPLLYQKSEPVLQSELDAVKGWTEDLASAMAEIRDKYNFGRGIAAPQLGIMKRLIYIDLGQPKVIINPELSYLSEEMFELWDDCMSFPNLLVKVKRHKHLTLRYHDESWNMQEWKASDNEAELIQHEYHHLDGILCTMRAIDDKSFKWRP</sequence>
<evidence type="ECO:0000256" key="1">
    <source>
        <dbReference type="ARBA" id="ARBA00010759"/>
    </source>
</evidence>
<organism evidence="5 6">
    <name type="scientific">Fulvivirga kasyanovii</name>
    <dbReference type="NCBI Taxonomy" id="396812"/>
    <lineage>
        <taxon>Bacteria</taxon>
        <taxon>Pseudomonadati</taxon>
        <taxon>Bacteroidota</taxon>
        <taxon>Cytophagia</taxon>
        <taxon>Cytophagales</taxon>
        <taxon>Fulvivirgaceae</taxon>
        <taxon>Fulvivirga</taxon>
    </lineage>
</organism>